<reference evidence="1" key="1">
    <citation type="submission" date="2019-08" db="EMBL/GenBank/DDBJ databases">
        <authorList>
            <person name="Kucharzyk K."/>
            <person name="Murdoch R.W."/>
            <person name="Higgins S."/>
            <person name="Loffler F."/>
        </authorList>
    </citation>
    <scope>NUCLEOTIDE SEQUENCE</scope>
</reference>
<dbReference type="AlphaFoldDB" id="A0A645BS56"/>
<comment type="caution">
    <text evidence="1">The sequence shown here is derived from an EMBL/GenBank/DDBJ whole genome shotgun (WGS) entry which is preliminary data.</text>
</comment>
<accession>A0A645BS56</accession>
<evidence type="ECO:0000313" key="1">
    <source>
        <dbReference type="EMBL" id="MPM68206.1"/>
    </source>
</evidence>
<sequence length="208" mass="24538">MEIPFISEMEWLVLKKISEKKKLKQIKSIRNRRGELDLTLYKSYITDKETPFRLVRGNMICESGIKNINYEYVVETFIQAKSGDFIKNDFKRKRLVCQQVSNSGLKKRLKFVFCNETDILGNSCNYLSGDENTLSKLNLILNSTLLNWRFKITSTNNHINNYELDELPIADLHLIDENYKYQTQLELDEYIGNIYGLEKDELQFILQK</sequence>
<proteinExistence type="predicted"/>
<gene>
    <name evidence="1" type="ORF">SDC9_115137</name>
</gene>
<name>A0A645BS56_9ZZZZ</name>
<dbReference type="EMBL" id="VSSQ01022125">
    <property type="protein sequence ID" value="MPM68206.1"/>
    <property type="molecule type" value="Genomic_DNA"/>
</dbReference>
<organism evidence="1">
    <name type="scientific">bioreactor metagenome</name>
    <dbReference type="NCBI Taxonomy" id="1076179"/>
    <lineage>
        <taxon>unclassified sequences</taxon>
        <taxon>metagenomes</taxon>
        <taxon>ecological metagenomes</taxon>
    </lineage>
</organism>
<protein>
    <submittedName>
        <fullName evidence="1">Uncharacterized protein</fullName>
    </submittedName>
</protein>